<reference evidence="7 8" key="1">
    <citation type="submission" date="2016-10" db="EMBL/GenBank/DDBJ databases">
        <title>Lutibacter sp. LPB0138, isolated from marine gastropod.</title>
        <authorList>
            <person name="Kim E."/>
            <person name="Yi H."/>
        </authorList>
    </citation>
    <scope>NUCLEOTIDE SEQUENCE [LARGE SCALE GENOMIC DNA]</scope>
    <source>
        <strain evidence="7 8">LPB0138</strain>
    </source>
</reference>
<evidence type="ECO:0000313" key="8">
    <source>
        <dbReference type="Proteomes" id="UP000176050"/>
    </source>
</evidence>
<gene>
    <name evidence="7" type="ORF">LPB138_00465</name>
</gene>
<evidence type="ECO:0000313" key="7">
    <source>
        <dbReference type="EMBL" id="AOW19249.1"/>
    </source>
</evidence>
<dbReference type="KEGG" id="lul:LPB138_00465"/>
<dbReference type="SUPFAM" id="SSF56322">
    <property type="entry name" value="ADC synthase"/>
    <property type="match status" value="1"/>
</dbReference>
<proteinExistence type="inferred from homology"/>
<dbReference type="EMBL" id="CP017478">
    <property type="protein sequence ID" value="AOW19249.1"/>
    <property type="molecule type" value="Genomic_DNA"/>
</dbReference>
<dbReference type="Pfam" id="PF00425">
    <property type="entry name" value="Chorismate_bind"/>
    <property type="match status" value="1"/>
</dbReference>
<organism evidence="7 8">
    <name type="scientific">Urechidicola croceus</name>
    <dbReference type="NCBI Taxonomy" id="1850246"/>
    <lineage>
        <taxon>Bacteria</taxon>
        <taxon>Pseudomonadati</taxon>
        <taxon>Bacteroidota</taxon>
        <taxon>Flavobacteriia</taxon>
        <taxon>Flavobacteriales</taxon>
        <taxon>Flavobacteriaceae</taxon>
        <taxon>Urechidicola</taxon>
    </lineage>
</organism>
<evidence type="ECO:0000259" key="6">
    <source>
        <dbReference type="Pfam" id="PF00425"/>
    </source>
</evidence>
<dbReference type="PANTHER" id="PTHR42839:SF2">
    <property type="entry name" value="ISOCHORISMATE SYNTHASE ENTC"/>
    <property type="match status" value="1"/>
</dbReference>
<comment type="catalytic activity">
    <reaction evidence="1">
        <text>chorismate = isochorismate</text>
        <dbReference type="Rhea" id="RHEA:18985"/>
        <dbReference type="ChEBI" id="CHEBI:29748"/>
        <dbReference type="ChEBI" id="CHEBI:29780"/>
        <dbReference type="EC" id="5.4.4.2"/>
    </reaction>
</comment>
<protein>
    <recommendedName>
        <fullName evidence="3">isochorismate synthase</fullName>
        <ecNumber evidence="3">5.4.4.2</ecNumber>
    </recommendedName>
    <alternativeName>
        <fullName evidence="5">Isochorismate mutase</fullName>
    </alternativeName>
</protein>
<dbReference type="InterPro" id="IPR004561">
    <property type="entry name" value="IsoChor_synthase"/>
</dbReference>
<dbReference type="InterPro" id="IPR005801">
    <property type="entry name" value="ADC_synthase"/>
</dbReference>
<dbReference type="NCBIfam" id="TIGR00543">
    <property type="entry name" value="isochor_syn"/>
    <property type="match status" value="1"/>
</dbReference>
<dbReference type="STRING" id="1850246.LPB138_00465"/>
<dbReference type="EC" id="5.4.4.2" evidence="3"/>
<name>A0A1D8P3U0_9FLAO</name>
<dbReference type="PANTHER" id="PTHR42839">
    <property type="entry name" value="ISOCHORISMATE SYNTHASE ENTC"/>
    <property type="match status" value="1"/>
</dbReference>
<dbReference type="OrthoDB" id="9806579at2"/>
<evidence type="ECO:0000256" key="1">
    <source>
        <dbReference type="ARBA" id="ARBA00000799"/>
    </source>
</evidence>
<dbReference type="Gene3D" id="3.60.120.10">
    <property type="entry name" value="Anthranilate synthase"/>
    <property type="match status" value="1"/>
</dbReference>
<dbReference type="GO" id="GO:0008909">
    <property type="term" value="F:isochorismate synthase activity"/>
    <property type="evidence" value="ECO:0007669"/>
    <property type="project" value="UniProtKB-EC"/>
</dbReference>
<evidence type="ECO:0000256" key="2">
    <source>
        <dbReference type="ARBA" id="ARBA00005297"/>
    </source>
</evidence>
<dbReference type="RefSeq" id="WP_070235379.1">
    <property type="nucleotide sequence ID" value="NZ_CP017478.1"/>
</dbReference>
<sequence length="351" mass="40111">MIEIEERIENSFKNNLPFTVFRKPNSEEVKAVFQKENCPFYTKNFEESGFVFAPFSNKEEVLIIPYSEADVISLYARNHVYHSNQEIGIFETLYSDIDKNKHIQLVEKGIDFINTSGAKKIVLSRKEKIKIEDFNLMDVLKKLLFHYPTAFVYVWFHPKTGLWLGATPETLLSITDGSFKVMALASTQEYKGVMDVAWGFKEIQEHQYVVDFISSQINSDELDISNTYTVKAGNLLHLRADISGELSKDSSILNLINALHPTPATCGLPKEISKNFILENENYDREYYTGFLGEINNNSFADLFVNLRCMKVDTEKSEVSLFVGGGITKDSIPENEWEETVAKTNVMKKVL</sequence>
<evidence type="ECO:0000256" key="5">
    <source>
        <dbReference type="ARBA" id="ARBA00041564"/>
    </source>
</evidence>
<feature type="domain" description="Chorismate-utilising enzyme C-terminal" evidence="6">
    <location>
        <begin position="99"/>
        <end position="343"/>
    </location>
</feature>
<dbReference type="AlphaFoldDB" id="A0A1D8P3U0"/>
<evidence type="ECO:0000256" key="4">
    <source>
        <dbReference type="ARBA" id="ARBA00023235"/>
    </source>
</evidence>
<accession>A0A1D8P3U0</accession>
<comment type="similarity">
    <text evidence="2">Belongs to the isochorismate synthase family.</text>
</comment>
<keyword evidence="4" id="KW-0413">Isomerase</keyword>
<evidence type="ECO:0000256" key="3">
    <source>
        <dbReference type="ARBA" id="ARBA00012824"/>
    </source>
</evidence>
<dbReference type="InterPro" id="IPR015890">
    <property type="entry name" value="Chorismate_C"/>
</dbReference>
<keyword evidence="8" id="KW-1185">Reference proteome</keyword>
<dbReference type="Proteomes" id="UP000176050">
    <property type="component" value="Chromosome"/>
</dbReference>